<protein>
    <submittedName>
        <fullName evidence="1">Uncharacterized protein</fullName>
    </submittedName>
</protein>
<gene>
    <name evidence="1" type="ORF">GCM10025875_01480</name>
</gene>
<dbReference type="AlphaFoldDB" id="A0AA37UU29"/>
<evidence type="ECO:0000313" key="1">
    <source>
        <dbReference type="EMBL" id="GMA30156.1"/>
    </source>
</evidence>
<reference evidence="1" key="1">
    <citation type="journal article" date="2014" name="Int. J. Syst. Evol. Microbiol.">
        <title>Complete genome sequence of Corynebacterium casei LMG S-19264T (=DSM 44701T), isolated from a smear-ripened cheese.</title>
        <authorList>
            <consortium name="US DOE Joint Genome Institute (JGI-PGF)"/>
            <person name="Walter F."/>
            <person name="Albersmeier A."/>
            <person name="Kalinowski J."/>
            <person name="Ruckert C."/>
        </authorList>
    </citation>
    <scope>NUCLEOTIDE SEQUENCE</scope>
    <source>
        <strain evidence="1">NBRC 112290</strain>
    </source>
</reference>
<comment type="caution">
    <text evidence="1">The sequence shown here is derived from an EMBL/GenBank/DDBJ whole genome shotgun (WGS) entry which is preliminary data.</text>
</comment>
<dbReference type="EMBL" id="BSUM01000001">
    <property type="protein sequence ID" value="GMA30156.1"/>
    <property type="molecule type" value="Genomic_DNA"/>
</dbReference>
<accession>A0AA37UU29</accession>
<name>A0AA37UU29_9MICO</name>
<evidence type="ECO:0000313" key="2">
    <source>
        <dbReference type="Proteomes" id="UP001157161"/>
    </source>
</evidence>
<sequence length="63" mass="6735">MRSERAGDLVLRARRRSEETHAFDPAATQAWYDGLRGTDGAGILRGIVGNITGSPVDLGGRPL</sequence>
<dbReference type="Proteomes" id="UP001157161">
    <property type="component" value="Unassembled WGS sequence"/>
</dbReference>
<dbReference type="RefSeq" id="WP_284252825.1">
    <property type="nucleotide sequence ID" value="NZ_BSUM01000001.1"/>
</dbReference>
<reference evidence="1" key="2">
    <citation type="submission" date="2023-02" db="EMBL/GenBank/DDBJ databases">
        <authorList>
            <person name="Sun Q."/>
            <person name="Mori K."/>
        </authorList>
    </citation>
    <scope>NUCLEOTIDE SEQUENCE</scope>
    <source>
        <strain evidence="1">NBRC 112290</strain>
    </source>
</reference>
<keyword evidence="2" id="KW-1185">Reference proteome</keyword>
<organism evidence="1 2">
    <name type="scientific">Litorihabitans aurantiacus</name>
    <dbReference type="NCBI Taxonomy" id="1930061"/>
    <lineage>
        <taxon>Bacteria</taxon>
        <taxon>Bacillati</taxon>
        <taxon>Actinomycetota</taxon>
        <taxon>Actinomycetes</taxon>
        <taxon>Micrococcales</taxon>
        <taxon>Beutenbergiaceae</taxon>
        <taxon>Litorihabitans</taxon>
    </lineage>
</organism>
<dbReference type="Gene3D" id="3.30.9.30">
    <property type="match status" value="1"/>
</dbReference>
<proteinExistence type="predicted"/>